<dbReference type="Pfam" id="PF02518">
    <property type="entry name" value="HATPase_c"/>
    <property type="match status" value="1"/>
</dbReference>
<dbReference type="Gene3D" id="1.10.287.130">
    <property type="match status" value="1"/>
</dbReference>
<keyword evidence="11" id="KW-1185">Reference proteome</keyword>
<dbReference type="SUPFAM" id="SSF55781">
    <property type="entry name" value="GAF domain-like"/>
    <property type="match status" value="1"/>
</dbReference>
<dbReference type="Pfam" id="PF01590">
    <property type="entry name" value="GAF"/>
    <property type="match status" value="1"/>
</dbReference>
<keyword evidence="8" id="KW-0902">Two-component regulatory system</keyword>
<dbReference type="CDD" id="cd00082">
    <property type="entry name" value="HisKA"/>
    <property type="match status" value="1"/>
</dbReference>
<keyword evidence="5" id="KW-0547">Nucleotide-binding</keyword>
<evidence type="ECO:0000256" key="2">
    <source>
        <dbReference type="ARBA" id="ARBA00012438"/>
    </source>
</evidence>
<evidence type="ECO:0000256" key="3">
    <source>
        <dbReference type="ARBA" id="ARBA00022553"/>
    </source>
</evidence>
<dbReference type="Gene3D" id="3.30.565.10">
    <property type="entry name" value="Histidine kinase-like ATPase, C-terminal domain"/>
    <property type="match status" value="1"/>
</dbReference>
<feature type="domain" description="Histidine kinase" evidence="9">
    <location>
        <begin position="199"/>
        <end position="410"/>
    </location>
</feature>
<dbReference type="InterPro" id="IPR003018">
    <property type="entry name" value="GAF"/>
</dbReference>
<evidence type="ECO:0000313" key="10">
    <source>
        <dbReference type="EMBL" id="MCF4099748.1"/>
    </source>
</evidence>
<dbReference type="PROSITE" id="PS50109">
    <property type="entry name" value="HIS_KIN"/>
    <property type="match status" value="1"/>
</dbReference>
<dbReference type="InterPro" id="IPR004358">
    <property type="entry name" value="Sig_transdc_His_kin-like_C"/>
</dbReference>
<evidence type="ECO:0000259" key="9">
    <source>
        <dbReference type="PROSITE" id="PS50109"/>
    </source>
</evidence>
<keyword evidence="3" id="KW-0597">Phosphoprotein</keyword>
<evidence type="ECO:0000256" key="8">
    <source>
        <dbReference type="ARBA" id="ARBA00023012"/>
    </source>
</evidence>
<sequence length="428" mass="47736">MTDSPNPRSAMQDHDAYREGTHDFQTDIDILARSDLIKTVLETIAQATGARFTAVARVTDRRWVACRTVDDINFGLAEGDEIEIQSTFCQSVRDTGDHVIFDDVETDEVYCGHPIAKQFGIVSYASIPIFRRDGSFFGTLCAIDTEPRDLSNPRTIAMLEMFSNIVSKSLENEERLVSRELLIEKERAMAELQQEFIAILGHDLRSPVSAIDAGLRQLVKEELPENAQYITRLMRPPLLRVNELIDNMMMHAKLRLGKGFHIEPMDDAPIVEQLKHILAEQRLAAPDHQIQEAFAVERAVSCDTARVGQAVSNLLSNAIAHGRPNAPIRLEAETKDGLIYISISNHGDPIPQEIQRSLFAPYSRGETTRSDGLGLGLYIARSIAQAHGGDIELSRDNEMTTFCLFFPIDNALTQGHSNEIRLASADRV</sequence>
<evidence type="ECO:0000256" key="6">
    <source>
        <dbReference type="ARBA" id="ARBA00022777"/>
    </source>
</evidence>
<keyword evidence="7" id="KW-0067">ATP-binding</keyword>
<reference evidence="10 11" key="1">
    <citation type="submission" date="2022-01" db="EMBL/GenBank/DDBJ databases">
        <title>Maritalea mediterranea sp. nov., isolated from marine plastic residues from the Malva-rosa beach (Valencia, Spain).</title>
        <authorList>
            <person name="Vidal-Verdu A."/>
            <person name="Molina-Menor E."/>
            <person name="Pascual J."/>
            <person name="Pereto J."/>
            <person name="Porcar M."/>
        </authorList>
    </citation>
    <scope>NUCLEOTIDE SEQUENCE [LARGE SCALE GENOMIC DNA]</scope>
    <source>
        <strain evidence="10 11">P4.10X</strain>
    </source>
</reference>
<protein>
    <recommendedName>
        <fullName evidence="2">histidine kinase</fullName>
        <ecNumber evidence="2">2.7.13.3</ecNumber>
    </recommendedName>
</protein>
<dbReference type="SMART" id="SM00388">
    <property type="entry name" value="HisKA"/>
    <property type="match status" value="1"/>
</dbReference>
<dbReference type="InterPro" id="IPR036097">
    <property type="entry name" value="HisK_dim/P_sf"/>
</dbReference>
<accession>A0ABS9EAF9</accession>
<evidence type="ECO:0000256" key="7">
    <source>
        <dbReference type="ARBA" id="ARBA00022840"/>
    </source>
</evidence>
<evidence type="ECO:0000256" key="1">
    <source>
        <dbReference type="ARBA" id="ARBA00000085"/>
    </source>
</evidence>
<dbReference type="SMART" id="SM00065">
    <property type="entry name" value="GAF"/>
    <property type="match status" value="1"/>
</dbReference>
<dbReference type="SUPFAM" id="SSF55874">
    <property type="entry name" value="ATPase domain of HSP90 chaperone/DNA topoisomerase II/histidine kinase"/>
    <property type="match status" value="1"/>
</dbReference>
<dbReference type="PANTHER" id="PTHR42878:SF7">
    <property type="entry name" value="SENSOR HISTIDINE KINASE GLRK"/>
    <property type="match status" value="1"/>
</dbReference>
<proteinExistence type="predicted"/>
<dbReference type="PRINTS" id="PR00344">
    <property type="entry name" value="BCTRLSENSOR"/>
</dbReference>
<dbReference type="InterPro" id="IPR003661">
    <property type="entry name" value="HisK_dim/P_dom"/>
</dbReference>
<dbReference type="Proteomes" id="UP001201217">
    <property type="component" value="Unassembled WGS sequence"/>
</dbReference>
<name>A0ABS9EAF9_9HYPH</name>
<dbReference type="EC" id="2.7.13.3" evidence="2"/>
<dbReference type="PANTHER" id="PTHR42878">
    <property type="entry name" value="TWO-COMPONENT HISTIDINE KINASE"/>
    <property type="match status" value="1"/>
</dbReference>
<organism evidence="10 11">
    <name type="scientific">Maritalea mediterranea</name>
    <dbReference type="NCBI Taxonomy" id="2909667"/>
    <lineage>
        <taxon>Bacteria</taxon>
        <taxon>Pseudomonadati</taxon>
        <taxon>Pseudomonadota</taxon>
        <taxon>Alphaproteobacteria</taxon>
        <taxon>Hyphomicrobiales</taxon>
        <taxon>Devosiaceae</taxon>
        <taxon>Maritalea</taxon>
    </lineage>
</organism>
<dbReference type="InterPro" id="IPR050351">
    <property type="entry name" value="BphY/WalK/GraS-like"/>
</dbReference>
<comment type="catalytic activity">
    <reaction evidence="1">
        <text>ATP + protein L-histidine = ADP + protein N-phospho-L-histidine.</text>
        <dbReference type="EC" id="2.7.13.3"/>
    </reaction>
</comment>
<dbReference type="EMBL" id="JAKGTI010000003">
    <property type="protein sequence ID" value="MCF4099748.1"/>
    <property type="molecule type" value="Genomic_DNA"/>
</dbReference>
<dbReference type="GO" id="GO:0016301">
    <property type="term" value="F:kinase activity"/>
    <property type="evidence" value="ECO:0007669"/>
    <property type="project" value="UniProtKB-KW"/>
</dbReference>
<dbReference type="SUPFAM" id="SSF47384">
    <property type="entry name" value="Homodimeric domain of signal transducing histidine kinase"/>
    <property type="match status" value="1"/>
</dbReference>
<dbReference type="InterPro" id="IPR029016">
    <property type="entry name" value="GAF-like_dom_sf"/>
</dbReference>
<evidence type="ECO:0000256" key="5">
    <source>
        <dbReference type="ARBA" id="ARBA00022741"/>
    </source>
</evidence>
<evidence type="ECO:0000256" key="4">
    <source>
        <dbReference type="ARBA" id="ARBA00022679"/>
    </source>
</evidence>
<evidence type="ECO:0000313" key="11">
    <source>
        <dbReference type="Proteomes" id="UP001201217"/>
    </source>
</evidence>
<dbReference type="InterPro" id="IPR036890">
    <property type="entry name" value="HATPase_C_sf"/>
</dbReference>
<keyword evidence="4" id="KW-0808">Transferase</keyword>
<dbReference type="Gene3D" id="3.30.450.40">
    <property type="match status" value="1"/>
</dbReference>
<dbReference type="SMART" id="SM00387">
    <property type="entry name" value="HATPase_c"/>
    <property type="match status" value="1"/>
</dbReference>
<dbReference type="RefSeq" id="WP_236115440.1">
    <property type="nucleotide sequence ID" value="NZ_JAKGTI010000003.1"/>
</dbReference>
<dbReference type="InterPro" id="IPR005467">
    <property type="entry name" value="His_kinase_dom"/>
</dbReference>
<dbReference type="CDD" id="cd00075">
    <property type="entry name" value="HATPase"/>
    <property type="match status" value="1"/>
</dbReference>
<keyword evidence="6 10" id="KW-0418">Kinase</keyword>
<dbReference type="InterPro" id="IPR003594">
    <property type="entry name" value="HATPase_dom"/>
</dbReference>
<gene>
    <name evidence="10" type="ORF">L1I42_14730</name>
</gene>
<comment type="caution">
    <text evidence="10">The sequence shown here is derived from an EMBL/GenBank/DDBJ whole genome shotgun (WGS) entry which is preliminary data.</text>
</comment>